<accession>A0A2P6NB80</accession>
<dbReference type="EMBL" id="MDYQ01000129">
    <property type="protein sequence ID" value="PRP81212.1"/>
    <property type="molecule type" value="Genomic_DNA"/>
</dbReference>
<dbReference type="Proteomes" id="UP000241769">
    <property type="component" value="Unassembled WGS sequence"/>
</dbReference>
<feature type="transmembrane region" description="Helical" evidence="7">
    <location>
        <begin position="201"/>
        <end position="220"/>
    </location>
</feature>
<reference evidence="8 9" key="1">
    <citation type="journal article" date="2018" name="Genome Biol. Evol.">
        <title>Multiple Roots of Fruiting Body Formation in Amoebozoa.</title>
        <authorList>
            <person name="Hillmann F."/>
            <person name="Forbes G."/>
            <person name="Novohradska S."/>
            <person name="Ferling I."/>
            <person name="Riege K."/>
            <person name="Groth M."/>
            <person name="Westermann M."/>
            <person name="Marz M."/>
            <person name="Spaller T."/>
            <person name="Winckler T."/>
            <person name="Schaap P."/>
            <person name="Glockner G."/>
        </authorList>
    </citation>
    <scope>NUCLEOTIDE SEQUENCE [LARGE SCALE GENOMIC DNA]</scope>
    <source>
        <strain evidence="8 9">Jena</strain>
    </source>
</reference>
<feature type="transmembrane region" description="Helical" evidence="7">
    <location>
        <begin position="52"/>
        <end position="68"/>
    </location>
</feature>
<dbReference type="InterPro" id="IPR052221">
    <property type="entry name" value="SLC35F_Transporter"/>
</dbReference>
<dbReference type="PANTHER" id="PTHR14233:SF4">
    <property type="entry name" value="SOLUTE CARRIER FAMILY 35 MEMBER F2"/>
    <property type="match status" value="1"/>
</dbReference>
<feature type="transmembrane region" description="Helical" evidence="7">
    <location>
        <begin position="20"/>
        <end position="40"/>
    </location>
</feature>
<keyword evidence="9" id="KW-1185">Reference proteome</keyword>
<keyword evidence="4 7" id="KW-0812">Transmembrane</keyword>
<dbReference type="FunCoup" id="A0A2P6NB80">
    <property type="interactions" value="19"/>
</dbReference>
<evidence type="ECO:0000313" key="8">
    <source>
        <dbReference type="EMBL" id="PRP81212.1"/>
    </source>
</evidence>
<evidence type="ECO:0000256" key="1">
    <source>
        <dbReference type="ARBA" id="ARBA00004141"/>
    </source>
</evidence>
<evidence type="ECO:0000313" key="9">
    <source>
        <dbReference type="Proteomes" id="UP000241769"/>
    </source>
</evidence>
<evidence type="ECO:0000256" key="5">
    <source>
        <dbReference type="ARBA" id="ARBA00022989"/>
    </source>
</evidence>
<evidence type="ECO:0000256" key="7">
    <source>
        <dbReference type="SAM" id="Phobius"/>
    </source>
</evidence>
<dbReference type="STRING" id="1890364.A0A2P6NB80"/>
<feature type="transmembrane region" description="Helical" evidence="7">
    <location>
        <begin position="170"/>
        <end position="189"/>
    </location>
</feature>
<dbReference type="GO" id="GO:0016020">
    <property type="term" value="C:membrane"/>
    <property type="evidence" value="ECO:0007669"/>
    <property type="project" value="UniProtKB-SubCell"/>
</dbReference>
<proteinExistence type="inferred from homology"/>
<comment type="similarity">
    <text evidence="2">Belongs to the SLC35F solute transporter family.</text>
</comment>
<dbReference type="PANTHER" id="PTHR14233">
    <property type="entry name" value="DUF914-RELATED"/>
    <property type="match status" value="1"/>
</dbReference>
<evidence type="ECO:0000256" key="6">
    <source>
        <dbReference type="ARBA" id="ARBA00023136"/>
    </source>
</evidence>
<dbReference type="InterPro" id="IPR037185">
    <property type="entry name" value="EmrE-like"/>
</dbReference>
<feature type="transmembrane region" description="Helical" evidence="7">
    <location>
        <begin position="283"/>
        <end position="304"/>
    </location>
</feature>
<dbReference type="GO" id="GO:0022857">
    <property type="term" value="F:transmembrane transporter activity"/>
    <property type="evidence" value="ECO:0007669"/>
    <property type="project" value="InterPro"/>
</dbReference>
<dbReference type="SUPFAM" id="SSF103481">
    <property type="entry name" value="Multidrug resistance efflux transporter EmrE"/>
    <property type="match status" value="1"/>
</dbReference>
<dbReference type="InParanoid" id="A0A2P6NB80"/>
<feature type="transmembrane region" description="Helical" evidence="7">
    <location>
        <begin position="114"/>
        <end position="131"/>
    </location>
</feature>
<evidence type="ECO:0000256" key="4">
    <source>
        <dbReference type="ARBA" id="ARBA00022692"/>
    </source>
</evidence>
<dbReference type="OrthoDB" id="429955at2759"/>
<dbReference type="InterPro" id="IPR009262">
    <property type="entry name" value="SLC35_F1/F2/F6"/>
</dbReference>
<feature type="transmembrane region" description="Helical" evidence="7">
    <location>
        <begin position="316"/>
        <end position="335"/>
    </location>
</feature>
<name>A0A2P6NB80_9EUKA</name>
<comment type="subcellular location">
    <subcellularLocation>
        <location evidence="1">Membrane</location>
        <topology evidence="1">Multi-pass membrane protein</topology>
    </subcellularLocation>
</comment>
<keyword evidence="6 7" id="KW-0472">Membrane</keyword>
<keyword evidence="5 7" id="KW-1133">Transmembrane helix</keyword>
<protein>
    <submittedName>
        <fullName evidence="8">Uncharacterized protein</fullName>
    </submittedName>
</protein>
<dbReference type="AlphaFoldDB" id="A0A2P6NB80"/>
<sequence>MAIWADVLVKNKKVVGGIALGQLLSLIITFTGIFSQLLSIDHHFDAPTAQSALNYLLLIFYVVPFFILKRRWSQPERFVSVLPDSPYAVMNGVTREDGEDGAPSDAIKFSRRKLMMMVCLAFVDVEANYFAVKAYQFTSITSVMILDCLTIPFVMFASRIVLGVIPNRNQIIGVLIALIGSVILIVTDVLENEVSAGSKPWLGDVLCVVASMLYAVTNVGQEFYMKNYGPEEGIGTPSKYLLRVRELVRMEWLYTVGFFGFLVSSIQLAILERDEISNLSVKGGTPVILIILFALCLFALYSLVPYMMIVASATMFNLSLLTADVFAVIASYFIFGNKLSPLYFVSLVVTMIGLIIYNLPVSVNPKYTLIQPPNDPNDSFRNTNRS</sequence>
<feature type="transmembrane region" description="Helical" evidence="7">
    <location>
        <begin position="252"/>
        <end position="271"/>
    </location>
</feature>
<keyword evidence="3" id="KW-0813">Transport</keyword>
<dbReference type="Pfam" id="PF06027">
    <property type="entry name" value="SLC35F"/>
    <property type="match status" value="3"/>
</dbReference>
<organism evidence="8 9">
    <name type="scientific">Planoprotostelium fungivorum</name>
    <dbReference type="NCBI Taxonomy" id="1890364"/>
    <lineage>
        <taxon>Eukaryota</taxon>
        <taxon>Amoebozoa</taxon>
        <taxon>Evosea</taxon>
        <taxon>Variosea</taxon>
        <taxon>Cavosteliida</taxon>
        <taxon>Cavosteliaceae</taxon>
        <taxon>Planoprotostelium</taxon>
    </lineage>
</organism>
<feature type="transmembrane region" description="Helical" evidence="7">
    <location>
        <begin position="341"/>
        <end position="359"/>
    </location>
</feature>
<evidence type="ECO:0000256" key="3">
    <source>
        <dbReference type="ARBA" id="ARBA00022448"/>
    </source>
</evidence>
<feature type="transmembrane region" description="Helical" evidence="7">
    <location>
        <begin position="137"/>
        <end position="158"/>
    </location>
</feature>
<comment type="caution">
    <text evidence="8">The sequence shown here is derived from an EMBL/GenBank/DDBJ whole genome shotgun (WGS) entry which is preliminary data.</text>
</comment>
<gene>
    <name evidence="8" type="ORF">PROFUN_02046</name>
</gene>
<evidence type="ECO:0000256" key="2">
    <source>
        <dbReference type="ARBA" id="ARBA00007863"/>
    </source>
</evidence>